<organism evidence="1 2">
    <name type="scientific">Dermatophagoides pteronyssinus</name>
    <name type="common">European house dust mite</name>
    <dbReference type="NCBI Taxonomy" id="6956"/>
    <lineage>
        <taxon>Eukaryota</taxon>
        <taxon>Metazoa</taxon>
        <taxon>Ecdysozoa</taxon>
        <taxon>Arthropoda</taxon>
        <taxon>Chelicerata</taxon>
        <taxon>Arachnida</taxon>
        <taxon>Acari</taxon>
        <taxon>Acariformes</taxon>
        <taxon>Sarcoptiformes</taxon>
        <taxon>Astigmata</taxon>
        <taxon>Psoroptidia</taxon>
        <taxon>Analgoidea</taxon>
        <taxon>Pyroglyphidae</taxon>
        <taxon>Dermatophagoidinae</taxon>
        <taxon>Dermatophagoides</taxon>
    </lineage>
</organism>
<evidence type="ECO:0000313" key="1">
    <source>
        <dbReference type="EMBL" id="KAH9419096.1"/>
    </source>
</evidence>
<protein>
    <submittedName>
        <fullName evidence="1">Uncharacterized protein</fullName>
    </submittedName>
</protein>
<evidence type="ECO:0000313" key="2">
    <source>
        <dbReference type="Proteomes" id="UP000887458"/>
    </source>
</evidence>
<gene>
    <name evidence="1" type="ORF">DERP_005598</name>
</gene>
<reference evidence="1 2" key="1">
    <citation type="journal article" date="2018" name="J. Allergy Clin. Immunol.">
        <title>High-quality assembly of Dermatophagoides pteronyssinus genome and transcriptome reveals a wide range of novel allergens.</title>
        <authorList>
            <person name="Liu X.Y."/>
            <person name="Yang K.Y."/>
            <person name="Wang M.Q."/>
            <person name="Kwok J.S."/>
            <person name="Zeng X."/>
            <person name="Yang Z."/>
            <person name="Xiao X.J."/>
            <person name="Lau C.P."/>
            <person name="Li Y."/>
            <person name="Huang Z.M."/>
            <person name="Ba J.G."/>
            <person name="Yim A.K."/>
            <person name="Ouyang C.Y."/>
            <person name="Ngai S.M."/>
            <person name="Chan T.F."/>
            <person name="Leung E.L."/>
            <person name="Liu L."/>
            <person name="Liu Z.G."/>
            <person name="Tsui S.K."/>
        </authorList>
    </citation>
    <scope>NUCLEOTIDE SEQUENCE [LARGE SCALE GENOMIC DNA]</scope>
    <source>
        <strain evidence="1">Derp</strain>
    </source>
</reference>
<proteinExistence type="predicted"/>
<keyword evidence="2" id="KW-1185">Reference proteome</keyword>
<dbReference type="EMBL" id="NJHN03000060">
    <property type="protein sequence ID" value="KAH9419096.1"/>
    <property type="molecule type" value="Genomic_DNA"/>
</dbReference>
<comment type="caution">
    <text evidence="1">The sequence shown here is derived from an EMBL/GenBank/DDBJ whole genome shotgun (WGS) entry which is preliminary data.</text>
</comment>
<sequence>MESISVSHLKSNKWGSTKKNIIKKFDINCQLAPFNNNNNNNKDKCCPDCLVIMNVNDVIGNKKR</sequence>
<accession>A0ABQ8J9Q6</accession>
<name>A0ABQ8J9Q6_DERPT</name>
<reference evidence="1 2" key="2">
    <citation type="journal article" date="2022" name="Mol. Biol. Evol.">
        <title>Comparative Genomics Reveals Insights into the Divergent Evolution of Astigmatic Mites and Household Pest Adaptations.</title>
        <authorList>
            <person name="Xiong Q."/>
            <person name="Wan A.T."/>
            <person name="Liu X."/>
            <person name="Fung C.S."/>
            <person name="Xiao X."/>
            <person name="Malainual N."/>
            <person name="Hou J."/>
            <person name="Wang L."/>
            <person name="Wang M."/>
            <person name="Yang K.Y."/>
            <person name="Cui Y."/>
            <person name="Leung E.L."/>
            <person name="Nong W."/>
            <person name="Shin S.K."/>
            <person name="Au S.W."/>
            <person name="Jeong K.Y."/>
            <person name="Chew F.T."/>
            <person name="Hui J.H."/>
            <person name="Leung T.F."/>
            <person name="Tungtrongchitr A."/>
            <person name="Zhong N."/>
            <person name="Liu Z."/>
            <person name="Tsui S.K."/>
        </authorList>
    </citation>
    <scope>NUCLEOTIDE SEQUENCE [LARGE SCALE GENOMIC DNA]</scope>
    <source>
        <strain evidence="1">Derp</strain>
    </source>
</reference>
<dbReference type="Proteomes" id="UP000887458">
    <property type="component" value="Unassembled WGS sequence"/>
</dbReference>